<reference evidence="5" key="2">
    <citation type="journal article" date="2002" name="Genome Biol.">
        <title>Finishing a whole-genome shotgun: release 3 of the Drosophila melanogaster euchromatic genome sequence.</title>
        <authorList>
            <person name="Celniker S.E."/>
            <person name="Wheeler D.A."/>
            <person name="Kronmiller B."/>
            <person name="Carlson J.W."/>
            <person name="Halpern A."/>
            <person name="Patel S."/>
            <person name="Adams M."/>
            <person name="Champe M."/>
            <person name="Dugan S.P."/>
            <person name="Frise E."/>
            <person name="Hodgson A."/>
            <person name="George R.A."/>
            <person name="Hoskins R.A."/>
            <person name="Laverty T."/>
            <person name="Muzny D.M."/>
            <person name="Nelson C.R."/>
            <person name="Pacleb J.M."/>
            <person name="Park S."/>
            <person name="Pfeiffer B.D."/>
            <person name="Richards S."/>
            <person name="Sodergren E.J."/>
            <person name="Svirskas R."/>
            <person name="Tabor P.E."/>
            <person name="Wan K."/>
            <person name="Stapleton M."/>
            <person name="Sutton G.G."/>
            <person name="Venter C."/>
            <person name="Weinstock G."/>
            <person name="Scherer S.E."/>
            <person name="Myers E.W."/>
            <person name="Gibbs R.A."/>
            <person name="Rubin G.M."/>
        </authorList>
    </citation>
    <scope>NUCLEOTIDE SEQUENCE [LARGE SCALE GENOMIC DNA]</scope>
    <source>
        <strain evidence="5">Berkeley</strain>
    </source>
</reference>
<dbReference type="OrthoDB" id="7851749at2759"/>
<reference evidence="5" key="4">
    <citation type="journal article" date="2002" name="Genome Biol.">
        <title>The transposable elements of the Drosophila melanogaster euchromatin: a genomics perspective.</title>
        <authorList>
            <person name="Kaminker J.S."/>
            <person name="Bergman C.M."/>
            <person name="Kronmiller B."/>
            <person name="Carlson J."/>
            <person name="Svirskas R."/>
            <person name="Patel S."/>
            <person name="Frise E."/>
            <person name="Wheeler D.A."/>
            <person name="Lewis S.E."/>
            <person name="Rubin G.M."/>
            <person name="Ashburner M."/>
            <person name="Celniker S.E."/>
        </authorList>
    </citation>
    <scope>NUCLEOTIDE SEQUENCE [LARGE SCALE GENOMIC DNA]</scope>
    <source>
        <strain evidence="5">Berkeley</strain>
    </source>
</reference>
<dbReference type="STRING" id="7227.FBpp0073178"/>
<accession>Q8MZ22</accession>
<dbReference type="OMA" id="CISKHHP"/>
<sequence>MSAPKGDGNLVPTVREVQQKFADILGHGNDITWDLISSGQENILKAKLSLLNFDSNMFHAIWSYRKYSKGQSLTSLFFVMVVNNVYDPKLAEESRSWRLYPVFRCRRCVDETGHSSNIDCCMSYVSQYSMSDSWNRFVTHTGFAAGLMVTPYLGVYKQTDGRVELKTYTTTQIWHPNKKDIPITPESLKKASSVTNKLRKIIIHSVPFLVYPEEVFDFCASEKMLSSILNPHSSTQSGDVAGLSDSLVLFTNNLYNSRLESLMNNNNNDPSIFVNQQRSAWDKIARESFKIEGNVNLIRCCNGVPSIPKLDKIFQPIDSKIKKSKKVVEAEKPENTPSDLPEIEIDLSIKVKGQEINLREYGTQLKKHIASSESFDILISRMSEHLEVDTFKLIMALTQTFVETVREEMCQMLKYYFPTESILYQIILCISKHHPKWDFNEIEEHSSDILRRVRMFFVSTGPNPYAEFLKKCEVCPGYYDICKST</sequence>
<reference evidence="3" key="8">
    <citation type="submission" date="2006-08" db="EMBL/GenBank/DDBJ databases">
        <authorList>
            <person name="Celniker S."/>
            <person name="Carlson J."/>
            <person name="Wan K."/>
            <person name="Frise E."/>
            <person name="Hoskins R."/>
            <person name="Park S."/>
            <person name="Svirskas R."/>
            <person name="Rubin G."/>
        </authorList>
    </citation>
    <scope>NUCLEOTIDE SEQUENCE</scope>
</reference>
<evidence type="ECO:0000313" key="4">
    <source>
        <dbReference type="FlyBase" id="FBgn0052243"/>
    </source>
</evidence>
<dbReference type="Bgee" id="FBgn0052243">
    <property type="expression patterns" value="Expressed in wing disc and 129 other cell types or tissues"/>
</dbReference>
<dbReference type="AGR" id="FB:FBgn0052243"/>
<protein>
    <submittedName>
        <fullName evidence="2">RE12890p</fullName>
    </submittedName>
</protein>
<evidence type="ECO:0000259" key="1">
    <source>
        <dbReference type="Pfam" id="PF16013"/>
    </source>
</evidence>
<reference evidence="3 5" key="5">
    <citation type="journal article" date="2002" name="Genome Biol.">
        <title>Heterochromatic sequences in a Drosophila whole-genome shotgun assembly.</title>
        <authorList>
            <person name="Hoskins R.A."/>
            <person name="Smith C.D."/>
            <person name="Carlson J.W."/>
            <person name="Carvalho A.B."/>
            <person name="Halpern A."/>
            <person name="Kaminker J.S."/>
            <person name="Kennedy C."/>
            <person name="Mungall C.J."/>
            <person name="Sullivan B.A."/>
            <person name="Sutton G.G."/>
            <person name="Yasuhara J.C."/>
            <person name="Wakimoto B.T."/>
            <person name="Myers E.W."/>
            <person name="Celniker S.E."/>
            <person name="Rubin G.M."/>
            <person name="Karpen G.H."/>
        </authorList>
    </citation>
    <scope>NUCLEOTIDE SEQUENCE [LARGE SCALE GENOMIC DNA]</scope>
    <source>
        <strain evidence="5">Berkeley</strain>
    </source>
</reference>
<evidence type="ECO:0007829" key="6">
    <source>
        <dbReference type="PeptideAtlas" id="Q8MZ22"/>
    </source>
</evidence>
<reference evidence="5" key="3">
    <citation type="journal article" date="2002" name="Genome Biol.">
        <title>Annotation of the Drosophila melanogaster euchromatic genome: a systematic review.</title>
        <authorList>
            <person name="Misra S."/>
            <person name="Crosby M.A."/>
            <person name="Mungall C.J."/>
            <person name="Matthews B.B."/>
            <person name="Campbell K.S."/>
            <person name="Hradecky P."/>
            <person name="Huang Y."/>
            <person name="Kaminker J.S."/>
            <person name="Millburn G.H."/>
            <person name="Prochnik S.E."/>
            <person name="Smith C.D."/>
            <person name="Tupy J.L."/>
            <person name="Whitfied E.J."/>
            <person name="Bayraktaroglu L."/>
            <person name="Berman B.P."/>
            <person name="Bettencourt B.R."/>
            <person name="Celniker S.E."/>
            <person name="de Grey A.D."/>
            <person name="Drysdale R.A."/>
            <person name="Harris N.L."/>
            <person name="Richter J."/>
            <person name="Russo S."/>
            <person name="Schroeder A.J."/>
            <person name="Shu S.Q."/>
            <person name="Stapleton M."/>
            <person name="Yamada C."/>
            <person name="Ashburner M."/>
            <person name="Gelbart W.M."/>
            <person name="Rubin G.M."/>
            <person name="Lewis S.E."/>
        </authorList>
    </citation>
    <scope>GENOME REANNOTATION</scope>
    <source>
        <strain evidence="5">Berkeley</strain>
    </source>
</reference>
<dbReference type="BioGRID-ORCS" id="317935">
    <property type="hits" value="0 hits in 1 CRISPR screen"/>
</dbReference>
<dbReference type="InParanoid" id="Q8MZ22"/>
<organism evidence="2">
    <name type="scientific">Drosophila melanogaster</name>
    <name type="common">Fruit fly</name>
    <dbReference type="NCBI Taxonomy" id="7227"/>
    <lineage>
        <taxon>Eukaryota</taxon>
        <taxon>Metazoa</taxon>
        <taxon>Ecdysozoa</taxon>
        <taxon>Arthropoda</taxon>
        <taxon>Hexapoda</taxon>
        <taxon>Insecta</taxon>
        <taxon>Pterygota</taxon>
        <taxon>Neoptera</taxon>
        <taxon>Endopterygota</taxon>
        <taxon>Diptera</taxon>
        <taxon>Brachycera</taxon>
        <taxon>Muscomorpha</taxon>
        <taxon>Ephydroidea</taxon>
        <taxon>Drosophilidae</taxon>
        <taxon>Drosophila</taxon>
        <taxon>Sophophora</taxon>
    </lineage>
</organism>
<dbReference type="EMBL" id="AY113406">
    <property type="protein sequence ID" value="AAM29411.1"/>
    <property type="molecule type" value="mRNA"/>
</dbReference>
<proteinExistence type="evidence at protein level"/>
<dbReference type="RefSeq" id="NP_729014.1">
    <property type="nucleotide sequence ID" value="NM_168094.3"/>
</dbReference>
<reference evidence="3 5" key="7">
    <citation type="journal article" date="2005" name="PLoS Comput. Biol.">
        <title>Combined evidence annotation of transposable elements in genome sequences.</title>
        <authorList>
            <person name="Quesneville H."/>
            <person name="Bergman C.M."/>
            <person name="Andrieu O."/>
            <person name="Autard D."/>
            <person name="Nouaud D."/>
            <person name="Ashburner M."/>
            <person name="Anxolabehere D."/>
        </authorList>
    </citation>
    <scope>NUCLEOTIDE SEQUENCE [LARGE SCALE GENOMIC DNA]</scope>
    <source>
        <strain evidence="5">Berkeley</strain>
    </source>
</reference>
<reference evidence="3" key="14">
    <citation type="submission" date="2022-11" db="EMBL/GenBank/DDBJ databases">
        <title>Drosophila melanogaster release 4 sequence.</title>
        <authorList>
            <consortium name="Berkeley Drosophila Genome Project"/>
            <person name="Celniker S."/>
            <person name="Carlson J."/>
            <person name="Wan K."/>
            <person name="Pfeiffer B."/>
            <person name="Frise E."/>
            <person name="George R."/>
            <person name="Hoskins R."/>
            <person name="Stapleton M."/>
            <person name="Pacleb J."/>
            <person name="Park S."/>
            <person name="Svirskas R."/>
            <person name="Smith E."/>
            <person name="Yu C."/>
            <person name="Rubin G."/>
        </authorList>
    </citation>
    <scope>NUCLEOTIDE SEQUENCE</scope>
</reference>
<dbReference type="AlphaFoldDB" id="Q8MZ22"/>
<dbReference type="FlyBase" id="FBgn0052243">
    <property type="gene designation" value="CG32243"/>
</dbReference>
<dbReference type="PANTHER" id="PTHR21115">
    <property type="entry name" value="GH06117P-RELATED"/>
    <property type="match status" value="1"/>
</dbReference>
<reference evidence="3" key="12">
    <citation type="journal article" date="2015" name="G3 (Bethesda)">
        <title>Gene Model Annotations for Drosophila melanogaster: The Rule-Benders.</title>
        <authorList>
            <consortium name="FlyBase Consortium"/>
            <person name="Crosby M.A."/>
            <person name="Gramates L.S."/>
            <person name="Dos Santos G."/>
            <person name="Matthews B.B."/>
            <person name="St Pierre S.E."/>
            <person name="Zhou P."/>
            <person name="Schroeder A.J."/>
            <person name="Falls K."/>
            <person name="Emmert D.B."/>
            <person name="Russo S.M."/>
            <person name="Gelbart W.M."/>
            <person name="null"/>
        </authorList>
    </citation>
    <scope>NUCLEOTIDE SEQUENCE</scope>
</reference>
<reference evidence="2" key="6">
    <citation type="submission" date="2002-05" db="EMBL/GenBank/DDBJ databases">
        <authorList>
            <person name="Stapleton M."/>
            <person name="Brokstein P."/>
            <person name="Hong L."/>
            <person name="Agbayani A."/>
            <person name="Carlson J."/>
            <person name="Champe M."/>
            <person name="Chavez C."/>
            <person name="Dorsett V."/>
            <person name="Dresnek D."/>
            <person name="Farfan D."/>
            <person name="Frise E."/>
            <person name="George R."/>
            <person name="Gonzalez M."/>
            <person name="Guarin H."/>
            <person name="Kronmiller B."/>
            <person name="Li P."/>
            <person name="Liao G."/>
            <person name="Miranda A."/>
            <person name="Mungall C.J."/>
            <person name="Nunoo J."/>
            <person name="Pacleb J."/>
            <person name="Paragas V."/>
            <person name="Park S."/>
            <person name="Patel S."/>
            <person name="Phouanenavong S."/>
            <person name="Wan K."/>
            <person name="Yu C."/>
            <person name="Lewis S.E."/>
            <person name="Rubin G.M."/>
            <person name="Celniker S."/>
        </authorList>
    </citation>
    <scope>NUCLEOTIDE SEQUENCE</scope>
    <source>
        <strain evidence="2">Berkeley</strain>
    </source>
</reference>
<dbReference type="eggNOG" id="ENOG502S29Y">
    <property type="taxonomic scope" value="Eukaryota"/>
</dbReference>
<reference evidence="3" key="15">
    <citation type="submission" date="2022-11" db="EMBL/GenBank/DDBJ databases">
        <authorList>
            <consortium name="FlyBase"/>
        </authorList>
    </citation>
    <scope>NUCLEOTIDE SEQUENCE</scope>
</reference>
<dbReference type="DNASU" id="317935"/>
<dbReference type="VEuPathDB" id="VectorBase:FBgn0052243"/>
<dbReference type="Pfam" id="PF16013">
    <property type="entry name" value="DUF4781"/>
    <property type="match status" value="1"/>
</dbReference>
<reference evidence="3 5" key="9">
    <citation type="journal article" date="2007" name="Science">
        <title>The Release 5.1 annotation of Drosophila melanogaster heterochromatin.</title>
        <authorList>
            <person name="Smith C.D."/>
            <person name="Shu S."/>
            <person name="Mungall C.J."/>
            <person name="Karpen G.H."/>
        </authorList>
    </citation>
    <scope>NUCLEOTIDE SEQUENCE [LARGE SCALE GENOMIC DNA]</scope>
    <source>
        <strain evidence="5">Berkeley</strain>
    </source>
</reference>
<dbReference type="EMBL" id="AE014296">
    <property type="protein sequence ID" value="AAN11609.1"/>
    <property type="molecule type" value="Genomic_DNA"/>
</dbReference>
<keyword evidence="6" id="KW-1267">Proteomics identification</keyword>
<name>Q8MZ22_DROME</name>
<dbReference type="UCSC" id="CG32243-RA">
    <property type="organism name" value="d. melanogaster"/>
</dbReference>
<dbReference type="InterPro" id="IPR031962">
    <property type="entry name" value="DUF4781"/>
</dbReference>
<gene>
    <name evidence="3" type="primary">BcDNA:RE12890</name>
    <name evidence="3" type="synonym">Dmel\CG32243</name>
    <name evidence="3 4" type="ORF">CG32243</name>
    <name evidence="3" type="ORF">Dmel_CG32243</name>
</gene>
<reference evidence="3 5" key="10">
    <citation type="journal article" date="2007" name="Science">
        <title>Sequence finishing and mapping of Drosophila melanogaster heterochromatin.</title>
        <authorList>
            <person name="Hoskins R.A."/>
            <person name="Carlson J.W."/>
            <person name="Kennedy C."/>
            <person name="Acevedo D."/>
            <person name="Evans-Holm M."/>
            <person name="Frise E."/>
            <person name="Wan K.H."/>
            <person name="Park S."/>
            <person name="Mendez-Lago M."/>
            <person name="Rossi F."/>
            <person name="Villasante A."/>
            <person name="Dimitri P."/>
            <person name="Karpen G.H."/>
            <person name="Celniker S.E."/>
        </authorList>
    </citation>
    <scope>NUCLEOTIDE SEQUENCE [LARGE SCALE GENOMIC DNA]</scope>
    <source>
        <strain evidence="5">Berkeley</strain>
    </source>
</reference>
<dbReference type="HOGENOM" id="CLU_706506_0_0_1"/>
<evidence type="ECO:0000313" key="2">
    <source>
        <dbReference type="EMBL" id="AAM29411.1"/>
    </source>
</evidence>
<reference evidence="3 5" key="1">
    <citation type="journal article" date="2000" name="Science">
        <title>The genome sequence of Drosophila melanogaster.</title>
        <authorList>
            <person name="Adams M.D."/>
            <person name="Celniker S.E."/>
            <person name="Holt R.A."/>
            <person name="Evans C.A."/>
            <person name="Gocayne J.D."/>
            <person name="Amanatides P.G."/>
            <person name="Scherer S.E."/>
            <person name="Li P.W."/>
            <person name="Hoskins R.A."/>
            <person name="Galle R.F."/>
            <person name="George R.A."/>
            <person name="Lewis S.E."/>
            <person name="Richards S."/>
            <person name="Ashburner M."/>
            <person name="Henderson S.N."/>
            <person name="Sutton G.G."/>
            <person name="Wortman J.R."/>
            <person name="Yandell M.D."/>
            <person name="Zhang Q."/>
            <person name="Chen L.X."/>
            <person name="Brandon R.C."/>
            <person name="Rogers Y.H."/>
            <person name="Blazej R.G."/>
            <person name="Champe M."/>
            <person name="Pfeiffer B.D."/>
            <person name="Wan K.H."/>
            <person name="Doyle C."/>
            <person name="Baxter E.G."/>
            <person name="Helt G."/>
            <person name="Nelson C.R."/>
            <person name="Gabor G.L."/>
            <person name="Abril J.F."/>
            <person name="Agbayani A."/>
            <person name="An H.J."/>
            <person name="Andrews-Pfannkoch C."/>
            <person name="Baldwin D."/>
            <person name="Ballew R.M."/>
            <person name="Basu A."/>
            <person name="Baxendale J."/>
            <person name="Bayraktaroglu L."/>
            <person name="Beasley E.M."/>
            <person name="Beeson K.Y."/>
            <person name="Benos P.V."/>
            <person name="Berman B.P."/>
            <person name="Bhandari D."/>
            <person name="Bolshakov S."/>
            <person name="Borkova D."/>
            <person name="Botchan M.R."/>
            <person name="Bouck J."/>
            <person name="Brokstein P."/>
            <person name="Brottier P."/>
            <person name="Burtis K.C."/>
            <person name="Busam D.A."/>
            <person name="Butler H."/>
            <person name="Cadieu E."/>
            <person name="Center A."/>
            <person name="Chandra I."/>
            <person name="Cherry J.M."/>
            <person name="Cawley S."/>
            <person name="Dahlke C."/>
            <person name="Davenport L.B."/>
            <person name="Davies P."/>
            <person name="de Pablos B."/>
            <person name="Delcher A."/>
            <person name="Deng Z."/>
            <person name="Mays A.D."/>
            <person name="Dew I."/>
            <person name="Dietz S.M."/>
            <person name="Dodson K."/>
            <person name="Doup L.E."/>
            <person name="Downes M."/>
            <person name="Dugan-Rocha S."/>
            <person name="Dunkov B.C."/>
            <person name="Dunn P."/>
            <person name="Durbin K.J."/>
            <person name="Evangelista C.C."/>
            <person name="Ferraz C."/>
            <person name="Ferriera S."/>
            <person name="Fleischmann W."/>
            <person name="Fosler C."/>
            <person name="Gabrielian A.E."/>
            <person name="Garg N.S."/>
            <person name="Gelbart W.M."/>
            <person name="Glasser K."/>
            <person name="Glodek A."/>
            <person name="Gong F."/>
            <person name="Gorrell J.H."/>
            <person name="Gu Z."/>
            <person name="Guan P."/>
            <person name="Harris M."/>
            <person name="Harris N.L."/>
            <person name="Harvey D."/>
            <person name="Heiman T.J."/>
            <person name="Hernandez J.R."/>
            <person name="Houck J."/>
            <person name="Hostin D."/>
            <person name="Houston K.A."/>
            <person name="Howland T.J."/>
            <person name="Wei M.H."/>
            <person name="Ibegwam C."/>
            <person name="Jalali M."/>
            <person name="Kalush F."/>
            <person name="Karpen G.H."/>
            <person name="Ke Z."/>
            <person name="Kennison J.A."/>
            <person name="Ketchum K.A."/>
            <person name="Kimmel B.E."/>
            <person name="Kodira C.D."/>
            <person name="Kraft C."/>
            <person name="Kravitz S."/>
            <person name="Kulp D."/>
            <person name="Lai Z."/>
            <person name="Lasko P."/>
            <person name="Lei Y."/>
            <person name="Levitsky A.A."/>
            <person name="Li J."/>
            <person name="Li Z."/>
            <person name="Liang Y."/>
            <person name="Lin X."/>
            <person name="Liu X."/>
            <person name="Mattei B."/>
            <person name="McIntosh T.C."/>
            <person name="McLeod M.P."/>
            <person name="McPherson D."/>
            <person name="Merkulov G."/>
            <person name="Milshina N.V."/>
            <person name="Mobarry C."/>
            <person name="Morris J."/>
            <person name="Moshrefi A."/>
            <person name="Mount S.M."/>
            <person name="Moy M."/>
            <person name="Murphy B."/>
            <person name="Murphy L."/>
            <person name="Muzny D.M."/>
            <person name="Nelson D.L."/>
            <person name="Nelson D.R."/>
            <person name="Nelson K.A."/>
            <person name="Nixon K."/>
            <person name="Nusskern D.R."/>
            <person name="Pacleb J.M."/>
            <person name="Palazzolo M."/>
            <person name="Pittman G.S."/>
            <person name="Pan S."/>
            <person name="Pollard J."/>
            <person name="Puri V."/>
            <person name="Reese M.G."/>
            <person name="Reinert K."/>
            <person name="Remington K."/>
            <person name="Saunders R.D."/>
            <person name="Scheeler F."/>
            <person name="Shen H."/>
            <person name="Shue B.C."/>
            <person name="Siden-Kiamos I."/>
            <person name="Simpson M."/>
            <person name="Skupski M.P."/>
            <person name="Smith T."/>
            <person name="Spier E."/>
            <person name="Spradling A.C."/>
            <person name="Stapleton M."/>
            <person name="Strong R."/>
            <person name="Sun E."/>
            <person name="Svirskas R."/>
            <person name="Tector C."/>
            <person name="Turner R."/>
            <person name="Venter E."/>
            <person name="Wang A.H."/>
            <person name="Wang X."/>
            <person name="Wang Z.Y."/>
            <person name="Wassarman D.A."/>
            <person name="Weinstock G.M."/>
            <person name="Weissenbach J."/>
            <person name="Williams S.M."/>
            <person name="WoodageT"/>
            <person name="Worley K.C."/>
            <person name="Wu D."/>
            <person name="Yang S."/>
            <person name="Yao Q.A."/>
            <person name="Ye J."/>
            <person name="Yeh R.F."/>
            <person name="Zaveri J.S."/>
            <person name="Zhan M."/>
            <person name="Zhang G."/>
            <person name="Zhao Q."/>
            <person name="Zheng L."/>
            <person name="Zheng X.H."/>
            <person name="Zhong F.N."/>
            <person name="Zhong W."/>
            <person name="Zhou X."/>
            <person name="Zhu S."/>
            <person name="Zhu X."/>
            <person name="Smith H.O."/>
            <person name="Gibbs R.A."/>
            <person name="Myers E.W."/>
            <person name="Rubin G.M."/>
            <person name="Venter J.C."/>
        </authorList>
    </citation>
    <scope>NUCLEOTIDE SEQUENCE [LARGE SCALE GENOMIC DNA]</scope>
    <source>
        <strain evidence="5">Berkeley</strain>
    </source>
</reference>
<keyword evidence="5" id="KW-1185">Reference proteome</keyword>
<reference evidence="3" key="13">
    <citation type="journal article" date="2015" name="Genome Res.">
        <title>The Release 6 reference sequence of the Drosophila melanogaster genome.</title>
        <authorList>
            <person name="Hoskins R.A."/>
            <person name="Carlson J.W."/>
            <person name="Wan K.H."/>
            <person name="Park S."/>
            <person name="Mendez I."/>
            <person name="Galle S.E."/>
            <person name="Booth B.W."/>
            <person name="Pfeiffer B.D."/>
            <person name="George R.A."/>
            <person name="Svirskas R."/>
            <person name="Krzywinski M."/>
            <person name="Schein J."/>
            <person name="Accardo M.C."/>
            <person name="Damia E."/>
            <person name="Messina G."/>
            <person name="Mendez-Lago M."/>
            <person name="de Pablos B."/>
            <person name="Demakova O.V."/>
            <person name="Andreyeva E.N."/>
            <person name="Boldyreva L.V."/>
            <person name="Marra M."/>
            <person name="Carvalho A.B."/>
            <person name="Dimitri P."/>
            <person name="Villasante A."/>
            <person name="Zhimulev I.F."/>
            <person name="Rubin G.M."/>
            <person name="Karpen G.H."/>
            <person name="Celniker S.E."/>
        </authorList>
    </citation>
    <scope>NUCLEOTIDE SEQUENCE</scope>
</reference>
<evidence type="ECO:0000313" key="5">
    <source>
        <dbReference type="Proteomes" id="UP000000803"/>
    </source>
</evidence>
<dbReference type="GeneID" id="317935"/>
<evidence type="ECO:0000313" key="3">
    <source>
        <dbReference type="EMBL" id="AAN11609.1"/>
    </source>
</evidence>
<dbReference type="PANTHER" id="PTHR21115:SF0">
    <property type="entry name" value="GH06117P-RELATED"/>
    <property type="match status" value="1"/>
</dbReference>
<feature type="domain" description="DUF4781" evidence="1">
    <location>
        <begin position="101"/>
        <end position="174"/>
    </location>
</feature>
<dbReference type="PaxDb" id="7227-FBpp0073178"/>
<dbReference type="Proteomes" id="UP000000803">
    <property type="component" value="Chromosome 3L"/>
</dbReference>
<dbReference type="KEGG" id="dme:Dmel_CG32243"/>
<reference evidence="3" key="11">
    <citation type="journal article" date="2015" name="G3 (Bethesda)">
        <title>Gene Model Annotations for Drosophila melanogaster: Impact of High-Throughput Data.</title>
        <authorList>
            <consortium name="FlyBase Consortium"/>
            <person name="Matthews B.B."/>
            <person name="Dos Santos G."/>
            <person name="Crosby M.A."/>
            <person name="Emmert D.B."/>
            <person name="St Pierre S.E."/>
            <person name="Gramates L.S."/>
            <person name="Zhou P."/>
            <person name="Schroeder A.J."/>
            <person name="Falls K."/>
            <person name="Strelets V."/>
            <person name="Russo S.M."/>
            <person name="Gelbart W.M."/>
            <person name="null"/>
        </authorList>
    </citation>
    <scope>NUCLEOTIDE SEQUENCE</scope>
</reference>